<proteinExistence type="predicted"/>
<accession>A0A0F9EIF9</accession>
<name>A0A0F9EIF9_9ZZZZ</name>
<dbReference type="AlphaFoldDB" id="A0A0F9EIF9"/>
<protein>
    <submittedName>
        <fullName evidence="1">Uncharacterized protein</fullName>
    </submittedName>
</protein>
<reference evidence="1" key="1">
    <citation type="journal article" date="2015" name="Nature">
        <title>Complex archaea that bridge the gap between prokaryotes and eukaryotes.</title>
        <authorList>
            <person name="Spang A."/>
            <person name="Saw J.H."/>
            <person name="Jorgensen S.L."/>
            <person name="Zaremba-Niedzwiedzka K."/>
            <person name="Martijn J."/>
            <person name="Lind A.E."/>
            <person name="van Eijk R."/>
            <person name="Schleper C."/>
            <person name="Guy L."/>
            <person name="Ettema T.J."/>
        </authorList>
    </citation>
    <scope>NUCLEOTIDE SEQUENCE</scope>
</reference>
<evidence type="ECO:0000313" key="1">
    <source>
        <dbReference type="EMBL" id="KKL73868.1"/>
    </source>
</evidence>
<dbReference type="EMBL" id="LAZR01024829">
    <property type="protein sequence ID" value="KKL73868.1"/>
    <property type="molecule type" value="Genomic_DNA"/>
</dbReference>
<organism evidence="1">
    <name type="scientific">marine sediment metagenome</name>
    <dbReference type="NCBI Taxonomy" id="412755"/>
    <lineage>
        <taxon>unclassified sequences</taxon>
        <taxon>metagenomes</taxon>
        <taxon>ecological metagenomes</taxon>
    </lineage>
</organism>
<gene>
    <name evidence="1" type="ORF">LCGC14_2070550</name>
</gene>
<sequence length="121" mass="13932">MNCVGLEKLRNRICEPGRQTRKKGPGHESITAHWSSRAEAHSFWRLVRVGELSFHKAKQDILMSERQLRWLRAGWPLESGIMQAIYEQRVATWKAFLFLCTHPESAPEFQRAALMQSGKAA</sequence>
<comment type="caution">
    <text evidence="1">The sequence shown here is derived from an EMBL/GenBank/DDBJ whole genome shotgun (WGS) entry which is preliminary data.</text>
</comment>